<dbReference type="Proteomes" id="UP000799640">
    <property type="component" value="Unassembled WGS sequence"/>
</dbReference>
<name>A0A6G1HWR3_9PEZI</name>
<evidence type="ECO:0000313" key="6">
    <source>
        <dbReference type="Proteomes" id="UP000799640"/>
    </source>
</evidence>
<protein>
    <recommendedName>
        <fullName evidence="7">Tim44-like domain-containing protein</fullName>
    </recommendedName>
</protein>
<gene>
    <name evidence="5" type="ORF">EJ06DRAFT_530290</name>
</gene>
<feature type="compositionally biased region" description="Basic and acidic residues" evidence="4">
    <location>
        <begin position="63"/>
        <end position="72"/>
    </location>
</feature>
<accession>A0A6G1HWR3</accession>
<dbReference type="OrthoDB" id="19619at2759"/>
<feature type="region of interest" description="Disordered" evidence="4">
    <location>
        <begin position="36"/>
        <end position="78"/>
    </location>
</feature>
<dbReference type="GO" id="GO:0005739">
    <property type="term" value="C:mitochondrion"/>
    <property type="evidence" value="ECO:0007669"/>
    <property type="project" value="UniProtKB-SubCell"/>
</dbReference>
<evidence type="ECO:0000256" key="3">
    <source>
        <dbReference type="ARBA" id="ARBA00023128"/>
    </source>
</evidence>
<evidence type="ECO:0000256" key="4">
    <source>
        <dbReference type="SAM" id="MobiDB-lite"/>
    </source>
</evidence>
<keyword evidence="2" id="KW-0809">Transit peptide</keyword>
<dbReference type="AlphaFoldDB" id="A0A6G1HWR3"/>
<dbReference type="PANTHER" id="PTHR28554">
    <property type="entry name" value="39S RIBOSOMAL PROTEIN L45, MITOCHONDRIAL"/>
    <property type="match status" value="1"/>
</dbReference>
<dbReference type="PANTHER" id="PTHR28554:SF1">
    <property type="entry name" value="LARGE RIBOSOMAL SUBUNIT PROTEIN ML45"/>
    <property type="match status" value="1"/>
</dbReference>
<keyword evidence="3" id="KW-0496">Mitochondrion</keyword>
<evidence type="ECO:0000313" key="5">
    <source>
        <dbReference type="EMBL" id="KAF2400306.1"/>
    </source>
</evidence>
<proteinExistence type="predicted"/>
<dbReference type="EMBL" id="ML996695">
    <property type="protein sequence ID" value="KAF2400306.1"/>
    <property type="molecule type" value="Genomic_DNA"/>
</dbReference>
<reference evidence="5" key="1">
    <citation type="journal article" date="2020" name="Stud. Mycol.">
        <title>101 Dothideomycetes genomes: a test case for predicting lifestyles and emergence of pathogens.</title>
        <authorList>
            <person name="Haridas S."/>
            <person name="Albert R."/>
            <person name="Binder M."/>
            <person name="Bloem J."/>
            <person name="Labutti K."/>
            <person name="Salamov A."/>
            <person name="Andreopoulos B."/>
            <person name="Baker S."/>
            <person name="Barry K."/>
            <person name="Bills G."/>
            <person name="Bluhm B."/>
            <person name="Cannon C."/>
            <person name="Castanera R."/>
            <person name="Culley D."/>
            <person name="Daum C."/>
            <person name="Ezra D."/>
            <person name="Gonzalez J."/>
            <person name="Henrissat B."/>
            <person name="Kuo A."/>
            <person name="Liang C."/>
            <person name="Lipzen A."/>
            <person name="Lutzoni F."/>
            <person name="Magnuson J."/>
            <person name="Mondo S."/>
            <person name="Nolan M."/>
            <person name="Ohm R."/>
            <person name="Pangilinan J."/>
            <person name="Park H.-J."/>
            <person name="Ramirez L."/>
            <person name="Alfaro M."/>
            <person name="Sun H."/>
            <person name="Tritt A."/>
            <person name="Yoshinaga Y."/>
            <person name="Zwiers L.-H."/>
            <person name="Turgeon B."/>
            <person name="Goodwin S."/>
            <person name="Spatafora J."/>
            <person name="Crous P."/>
            <person name="Grigoriev I."/>
        </authorList>
    </citation>
    <scope>NUCLEOTIDE SEQUENCE</scope>
    <source>
        <strain evidence="5">CBS 262.69</strain>
    </source>
</reference>
<evidence type="ECO:0000256" key="1">
    <source>
        <dbReference type="ARBA" id="ARBA00004173"/>
    </source>
</evidence>
<evidence type="ECO:0000256" key="2">
    <source>
        <dbReference type="ARBA" id="ARBA00022946"/>
    </source>
</evidence>
<organism evidence="5 6">
    <name type="scientific">Trichodelitschia bisporula</name>
    <dbReference type="NCBI Taxonomy" id="703511"/>
    <lineage>
        <taxon>Eukaryota</taxon>
        <taxon>Fungi</taxon>
        <taxon>Dikarya</taxon>
        <taxon>Ascomycota</taxon>
        <taxon>Pezizomycotina</taxon>
        <taxon>Dothideomycetes</taxon>
        <taxon>Dothideomycetes incertae sedis</taxon>
        <taxon>Phaeotrichales</taxon>
        <taxon>Phaeotrichaceae</taxon>
        <taxon>Trichodelitschia</taxon>
    </lineage>
</organism>
<sequence length="302" mass="34744">MSLSHLRRPAVALLRQPPQWRPSLTHTRALTLTRTLQARSGARGDPMEYMRRGGESQPAPRAQARERDESSLPKDVGLFPDTLVMPTGRALPSLISNPRDRLFLEYQRLVQRLKDVGSQVHTRFVAFRDQKQAPKLGRKTIVPAAKSLHVQLYDSLAAGDVDALRSICGENLFTQYAARIGRRGQHDRYEWTLLSHSNRPRIVSNKITTLPLQIGNKPVAYQQAVVLIRSRQRLRKGRYDPLEKEVKWKSPSTEKEKTIPEYMVVQRRFIRDQWEPWIVWGFITPTSVKGLRESLSQVNLEE</sequence>
<comment type="subcellular location">
    <subcellularLocation>
        <location evidence="1">Mitochondrion</location>
    </subcellularLocation>
</comment>
<feature type="compositionally biased region" description="Basic and acidic residues" evidence="4">
    <location>
        <begin position="45"/>
        <end position="54"/>
    </location>
</feature>
<evidence type="ECO:0008006" key="7">
    <source>
        <dbReference type="Google" id="ProtNLM"/>
    </source>
</evidence>
<dbReference type="InterPro" id="IPR051975">
    <property type="entry name" value="mtLSU_mL45"/>
</dbReference>
<dbReference type="Gene3D" id="3.10.450.240">
    <property type="match status" value="1"/>
</dbReference>
<keyword evidence="6" id="KW-1185">Reference proteome</keyword>